<proteinExistence type="predicted"/>
<accession>A0ACC6T4Z9</accession>
<name>A0ACC6T4Z9_9HYPH</name>
<evidence type="ECO:0000313" key="2">
    <source>
        <dbReference type="Proteomes" id="UP001480082"/>
    </source>
</evidence>
<dbReference type="Proteomes" id="UP001480082">
    <property type="component" value="Unassembled WGS sequence"/>
</dbReference>
<organism evidence="1 2">
    <name type="scientific">Mesorhizobium australicum</name>
    <dbReference type="NCBI Taxonomy" id="536018"/>
    <lineage>
        <taxon>Bacteria</taxon>
        <taxon>Pseudomonadati</taxon>
        <taxon>Pseudomonadota</taxon>
        <taxon>Alphaproteobacteria</taxon>
        <taxon>Hyphomicrobiales</taxon>
        <taxon>Phyllobacteriaceae</taxon>
        <taxon>Mesorhizobium</taxon>
    </lineage>
</organism>
<comment type="caution">
    <text evidence="1">The sequence shown here is derived from an EMBL/GenBank/DDBJ whole genome shotgun (WGS) entry which is preliminary data.</text>
</comment>
<gene>
    <name evidence="1" type="ORF">NKI81_24065</name>
</gene>
<protein>
    <submittedName>
        <fullName evidence="1">Uncharacterized protein</fullName>
    </submittedName>
</protein>
<sequence>MAQVKNYYPAGRYGDPLGIEQSGRAHAELFQQYRGYLQRAFDIAVPWWEAIIENRSALGGGRQDAIEDAFNKQVAGAASSPYVVWVIRKFWLSSEIINETLPPSQRVAPDKFLLQWLIDSNDTELVRLVACMPYWPIGLDENGHWC</sequence>
<dbReference type="EMBL" id="JAMYRI010000016">
    <property type="protein sequence ID" value="MER9286998.1"/>
    <property type="molecule type" value="Genomic_DNA"/>
</dbReference>
<evidence type="ECO:0000313" key="1">
    <source>
        <dbReference type="EMBL" id="MER9286998.1"/>
    </source>
</evidence>
<reference evidence="1 2" key="1">
    <citation type="journal article" date="2024" name="Proc. Natl. Acad. Sci. U.S.A.">
        <title>The evolutionary genomics of adaptation to stress in wild rhizobium bacteria.</title>
        <authorList>
            <person name="Kehlet-Delgado H."/>
            <person name="Montoya A.P."/>
            <person name="Jensen K.T."/>
            <person name="Wendlandt C.E."/>
            <person name="Dexheimer C."/>
            <person name="Roberts M."/>
            <person name="Torres Martinez L."/>
            <person name="Friesen M.L."/>
            <person name="Griffitts J.S."/>
            <person name="Porter S.S."/>
        </authorList>
    </citation>
    <scope>NUCLEOTIDE SEQUENCE [LARGE SCALE GENOMIC DNA]</scope>
    <source>
        <strain evidence="1 2">M0468</strain>
    </source>
</reference>
<keyword evidence="2" id="KW-1185">Reference proteome</keyword>